<evidence type="ECO:0000313" key="4">
    <source>
        <dbReference type="EMBL" id="MFC0863972.1"/>
    </source>
</evidence>
<dbReference type="InterPro" id="IPR052016">
    <property type="entry name" value="Bact_Sigma-Reg"/>
</dbReference>
<dbReference type="SMART" id="SM00331">
    <property type="entry name" value="PP2C_SIG"/>
    <property type="match status" value="1"/>
</dbReference>
<dbReference type="Pfam" id="PF13185">
    <property type="entry name" value="GAF_2"/>
    <property type="match status" value="1"/>
</dbReference>
<sequence>MASQAGHLFDRPDGDLDRIQAGLRQLERQYGMLRGLLDAVLAISAELELEPVLHRIVDAARDLVHARYGALGVLSETGQFTAMISSGFCRDHFAARGEKLPHGSGLLGELVRDPRPLRVDDLPAHPRASGVPEGHPAITTLLGVPIRVRQTTYGNLYLAEKVGGPFTDADQEVVTALASAAGVAIENARLYRRTCRATEDFQRQLLPEMPHLEGWELQARFQPSSRAPCIGGDWYDVFRLPDGVPCLVIGDVMGHDVRAAIVMSQISNMLRVIAFDEPESPSGILRHLDRVLDRMYGGPMATVAVARLESAAGSGGRLSWASAGHLPPLLAVPGEPARYLYAETGVPLGVDPDLPRPDNHARLPYGAAVLLYTDGLVENRDRSLSQGMDQIAAIATAHAADPLARLCDALLAHPGGAFDDDVALLAAHPPT</sequence>
<dbReference type="PANTHER" id="PTHR43156">
    <property type="entry name" value="STAGE II SPORULATION PROTEIN E-RELATED"/>
    <property type="match status" value="1"/>
</dbReference>
<dbReference type="SUPFAM" id="SSF81606">
    <property type="entry name" value="PP2C-like"/>
    <property type="match status" value="1"/>
</dbReference>
<evidence type="ECO:0000313" key="5">
    <source>
        <dbReference type="Proteomes" id="UP001589870"/>
    </source>
</evidence>
<dbReference type="InterPro" id="IPR001932">
    <property type="entry name" value="PPM-type_phosphatase-like_dom"/>
</dbReference>
<comment type="caution">
    <text evidence="4">The sequence shown here is derived from an EMBL/GenBank/DDBJ whole genome shotgun (WGS) entry which is preliminary data.</text>
</comment>
<dbReference type="Pfam" id="PF07228">
    <property type="entry name" value="SpoIIE"/>
    <property type="match status" value="1"/>
</dbReference>
<accession>A0ABV6U6A2</accession>
<feature type="domain" description="PPM-type phosphatase" evidence="3">
    <location>
        <begin position="212"/>
        <end position="429"/>
    </location>
</feature>
<dbReference type="PANTHER" id="PTHR43156:SF2">
    <property type="entry name" value="STAGE II SPORULATION PROTEIN E"/>
    <property type="match status" value="1"/>
</dbReference>
<keyword evidence="1 4" id="KW-0378">Hydrolase</keyword>
<dbReference type="GO" id="GO:0004722">
    <property type="term" value="F:protein serine/threonine phosphatase activity"/>
    <property type="evidence" value="ECO:0007669"/>
    <property type="project" value="UniProtKB-EC"/>
</dbReference>
<dbReference type="RefSeq" id="WP_394302095.1">
    <property type="nucleotide sequence ID" value="NZ_JBHMQT010000036.1"/>
</dbReference>
<reference evidence="4 5" key="1">
    <citation type="submission" date="2024-09" db="EMBL/GenBank/DDBJ databases">
        <authorList>
            <person name="Sun Q."/>
            <person name="Mori K."/>
        </authorList>
    </citation>
    <scope>NUCLEOTIDE SEQUENCE [LARGE SCALE GENOMIC DNA]</scope>
    <source>
        <strain evidence="4 5">TBRC 1851</strain>
    </source>
</reference>
<gene>
    <name evidence="4" type="ORF">ACFHYQ_16845</name>
</gene>
<dbReference type="Gene3D" id="3.30.450.40">
    <property type="match status" value="1"/>
</dbReference>
<dbReference type="InterPro" id="IPR036457">
    <property type="entry name" value="PPM-type-like_dom_sf"/>
</dbReference>
<evidence type="ECO:0000259" key="3">
    <source>
        <dbReference type="SMART" id="SM00331"/>
    </source>
</evidence>
<organism evidence="4 5">
    <name type="scientific">Sphaerimonospora cavernae</name>
    <dbReference type="NCBI Taxonomy" id="1740611"/>
    <lineage>
        <taxon>Bacteria</taxon>
        <taxon>Bacillati</taxon>
        <taxon>Actinomycetota</taxon>
        <taxon>Actinomycetes</taxon>
        <taxon>Streptosporangiales</taxon>
        <taxon>Streptosporangiaceae</taxon>
        <taxon>Sphaerimonospora</taxon>
    </lineage>
</organism>
<name>A0ABV6U6A2_9ACTN</name>
<feature type="domain" description="GAF" evidence="2">
    <location>
        <begin position="48"/>
        <end position="195"/>
    </location>
</feature>
<dbReference type="SUPFAM" id="SSF55781">
    <property type="entry name" value="GAF domain-like"/>
    <property type="match status" value="1"/>
</dbReference>
<dbReference type="Gene3D" id="3.60.40.10">
    <property type="entry name" value="PPM-type phosphatase domain"/>
    <property type="match status" value="1"/>
</dbReference>
<dbReference type="InterPro" id="IPR003018">
    <property type="entry name" value="GAF"/>
</dbReference>
<dbReference type="EMBL" id="JBHMQT010000036">
    <property type="protein sequence ID" value="MFC0863972.1"/>
    <property type="molecule type" value="Genomic_DNA"/>
</dbReference>
<dbReference type="SMART" id="SM00065">
    <property type="entry name" value="GAF"/>
    <property type="match status" value="1"/>
</dbReference>
<keyword evidence="5" id="KW-1185">Reference proteome</keyword>
<proteinExistence type="predicted"/>
<dbReference type="Proteomes" id="UP001589870">
    <property type="component" value="Unassembled WGS sequence"/>
</dbReference>
<protein>
    <submittedName>
        <fullName evidence="4">PP2C family protein-serine/threonine phosphatase</fullName>
        <ecNumber evidence="4">3.1.3.16</ecNumber>
    </submittedName>
</protein>
<evidence type="ECO:0000259" key="2">
    <source>
        <dbReference type="SMART" id="SM00065"/>
    </source>
</evidence>
<dbReference type="InterPro" id="IPR029016">
    <property type="entry name" value="GAF-like_dom_sf"/>
</dbReference>
<evidence type="ECO:0000256" key="1">
    <source>
        <dbReference type="ARBA" id="ARBA00022801"/>
    </source>
</evidence>
<dbReference type="EC" id="3.1.3.16" evidence="4"/>